<proteinExistence type="predicted"/>
<keyword evidence="2" id="KW-0812">Transmembrane</keyword>
<feature type="transmembrane region" description="Helical" evidence="2">
    <location>
        <begin position="44"/>
        <end position="64"/>
    </location>
</feature>
<protein>
    <submittedName>
        <fullName evidence="3">Uncharacterized protein</fullName>
    </submittedName>
</protein>
<name>A0AAV4TPB8_CAEEX</name>
<keyword evidence="4" id="KW-1185">Reference proteome</keyword>
<evidence type="ECO:0000313" key="4">
    <source>
        <dbReference type="Proteomes" id="UP001054945"/>
    </source>
</evidence>
<gene>
    <name evidence="3" type="ORF">CEXT_159931</name>
</gene>
<reference evidence="3 4" key="1">
    <citation type="submission" date="2021-06" db="EMBL/GenBank/DDBJ databases">
        <title>Caerostris extrusa draft genome.</title>
        <authorList>
            <person name="Kono N."/>
            <person name="Arakawa K."/>
        </authorList>
    </citation>
    <scope>NUCLEOTIDE SEQUENCE [LARGE SCALE GENOMIC DNA]</scope>
</reference>
<accession>A0AAV4TPB8</accession>
<evidence type="ECO:0000313" key="3">
    <source>
        <dbReference type="EMBL" id="GIY48428.1"/>
    </source>
</evidence>
<keyword evidence="2" id="KW-0472">Membrane</keyword>
<evidence type="ECO:0000256" key="2">
    <source>
        <dbReference type="SAM" id="Phobius"/>
    </source>
</evidence>
<dbReference type="Proteomes" id="UP001054945">
    <property type="component" value="Unassembled WGS sequence"/>
</dbReference>
<sequence>MPLPPGIKECPRLEREQGWRVQQTRKQQETRIPFRICIKVTKPSLIPVIISYLFISLFPMVCHLSPLSRDVPRYGDDTNREDHSPLLNGSASSDESDPQLGEKSIHRPFCTPISPSTKCSNLPSKSRVSADGKGFGWGDSTNKNCKRQEYSFGICIKVRKPSLIPVITFVPFYFLFHGVFYHSRLFSGCPR</sequence>
<dbReference type="AlphaFoldDB" id="A0AAV4TPB8"/>
<feature type="region of interest" description="Disordered" evidence="1">
    <location>
        <begin position="74"/>
        <end position="102"/>
    </location>
</feature>
<dbReference type="EMBL" id="BPLR01011713">
    <property type="protein sequence ID" value="GIY48428.1"/>
    <property type="molecule type" value="Genomic_DNA"/>
</dbReference>
<feature type="region of interest" description="Disordered" evidence="1">
    <location>
        <begin position="1"/>
        <end position="25"/>
    </location>
</feature>
<feature type="compositionally biased region" description="Basic and acidic residues" evidence="1">
    <location>
        <begin position="74"/>
        <end position="84"/>
    </location>
</feature>
<feature type="transmembrane region" description="Helical" evidence="2">
    <location>
        <begin position="163"/>
        <end position="181"/>
    </location>
</feature>
<organism evidence="3 4">
    <name type="scientific">Caerostris extrusa</name>
    <name type="common">Bark spider</name>
    <name type="synonym">Caerostris bankana</name>
    <dbReference type="NCBI Taxonomy" id="172846"/>
    <lineage>
        <taxon>Eukaryota</taxon>
        <taxon>Metazoa</taxon>
        <taxon>Ecdysozoa</taxon>
        <taxon>Arthropoda</taxon>
        <taxon>Chelicerata</taxon>
        <taxon>Arachnida</taxon>
        <taxon>Araneae</taxon>
        <taxon>Araneomorphae</taxon>
        <taxon>Entelegynae</taxon>
        <taxon>Araneoidea</taxon>
        <taxon>Araneidae</taxon>
        <taxon>Caerostris</taxon>
    </lineage>
</organism>
<evidence type="ECO:0000256" key="1">
    <source>
        <dbReference type="SAM" id="MobiDB-lite"/>
    </source>
</evidence>
<comment type="caution">
    <text evidence="3">The sequence shown here is derived from an EMBL/GenBank/DDBJ whole genome shotgun (WGS) entry which is preliminary data.</text>
</comment>
<keyword evidence="2" id="KW-1133">Transmembrane helix</keyword>
<feature type="compositionally biased region" description="Basic and acidic residues" evidence="1">
    <location>
        <begin position="9"/>
        <end position="18"/>
    </location>
</feature>